<accession>A0ABS4JW68</accession>
<proteinExistence type="predicted"/>
<sequence>MVHLPAAPSGKELEDYVAAMFQATGYYVDKNIIDERGPEQVLELDVVLTDYGGGLPKSTIVEVKSGGWGFTDIFKIRGWMAYLGIGQGVLFTSTRPPNKDIDFAQRKAATLDIRLICCPDANPSEMSKAFQDAGYPVSADDIVVTNWRWSLWVERRLLEVIRHECKVNPHSNGPREALNYYRLVNNGIFFEPDARERAAALYDAYRTHPRLSASICAEIGGEQWDPQPSASSFRRVLNDALNAGNYPLVQASLYLEHRARLALLKAAVDYVVLRDNGRLPVMPVKQLGIDDLWLASLPESFRAGLEKLRTHPNLVRYPYFWQVFLWCWGGFILTDRRDQEYEELSRQTGVPVDEIPMALSAMDLLFPGQGWIANWEPTSHMEVVKLFPMPFRGVGAFYRLGRYGVEDYKQLGYNSSTLGNLVTWHNNTVELLET</sequence>
<protein>
    <recommendedName>
        <fullName evidence="3">Restriction endonuclease type IV Mrr domain-containing protein</fullName>
    </recommendedName>
</protein>
<evidence type="ECO:0008006" key="3">
    <source>
        <dbReference type="Google" id="ProtNLM"/>
    </source>
</evidence>
<organism evidence="1 2">
    <name type="scientific">Symbiobacterium terraclitae</name>
    <dbReference type="NCBI Taxonomy" id="557451"/>
    <lineage>
        <taxon>Bacteria</taxon>
        <taxon>Bacillati</taxon>
        <taxon>Bacillota</taxon>
        <taxon>Clostridia</taxon>
        <taxon>Eubacteriales</taxon>
        <taxon>Symbiobacteriaceae</taxon>
        <taxon>Symbiobacterium</taxon>
    </lineage>
</organism>
<dbReference type="RefSeq" id="WP_209466792.1">
    <property type="nucleotide sequence ID" value="NZ_JAGGLG010000016.1"/>
</dbReference>
<evidence type="ECO:0000313" key="1">
    <source>
        <dbReference type="EMBL" id="MBP2018664.1"/>
    </source>
</evidence>
<reference evidence="1 2" key="1">
    <citation type="submission" date="2021-03" db="EMBL/GenBank/DDBJ databases">
        <title>Genomic Encyclopedia of Type Strains, Phase IV (KMG-IV): sequencing the most valuable type-strain genomes for metagenomic binning, comparative biology and taxonomic classification.</title>
        <authorList>
            <person name="Goeker M."/>
        </authorList>
    </citation>
    <scope>NUCLEOTIDE SEQUENCE [LARGE SCALE GENOMIC DNA]</scope>
    <source>
        <strain evidence="1 2">DSM 27138</strain>
    </source>
</reference>
<dbReference type="SUPFAM" id="SSF52980">
    <property type="entry name" value="Restriction endonuclease-like"/>
    <property type="match status" value="1"/>
</dbReference>
<dbReference type="Proteomes" id="UP001519289">
    <property type="component" value="Unassembled WGS sequence"/>
</dbReference>
<dbReference type="EMBL" id="JAGGLG010000016">
    <property type="protein sequence ID" value="MBP2018664.1"/>
    <property type="molecule type" value="Genomic_DNA"/>
</dbReference>
<name>A0ABS4JW68_9FIRM</name>
<evidence type="ECO:0000313" key="2">
    <source>
        <dbReference type="Proteomes" id="UP001519289"/>
    </source>
</evidence>
<comment type="caution">
    <text evidence="1">The sequence shown here is derived from an EMBL/GenBank/DDBJ whole genome shotgun (WGS) entry which is preliminary data.</text>
</comment>
<gene>
    <name evidence="1" type="ORF">J2Z79_002079</name>
</gene>
<dbReference type="InterPro" id="IPR011335">
    <property type="entry name" value="Restrct_endonuc-II-like"/>
</dbReference>
<keyword evidence="2" id="KW-1185">Reference proteome</keyword>